<keyword evidence="12" id="KW-0808">Transferase</keyword>
<sequence length="599" mass="67891">MGRLLRPGLLLLAAVVGLAVAQVRVEELTILSVDRTVDVSSQVVLISNKIKLENTNAASTKVFLFTVEPVLKAHLSFIGASTNNGKTGLKTSIVQIPGNTEALAYKIELATELAKGKTVDLEVEQVFTQHLVPFPSEITQKEKQLVKFVGNHYVYSPYTVKKQSTKVTLSSRNIESFSKLKPYSQSDNIISFGPYENIVPYSQSELIAHYENNSPFLTITKLDRLIEVSHWGNVAVEEKIEIVHTGAKLKGSFSRFDYQREANSGINSIKAFKTILPASAKDVYYRDDIGNISTSNMWSKHDSVELTLRPRFPLFGGWKTRYVLGYNVPSYEYLFAEGSNYALKMRLLDHVFDSMVVEDLSVKIILPEGASNIKFRPPYPVKELARSLHYTYLDVIGRPVITVLSSNLVENHIQDFTVEYTFPKVYMLREPLLIVAAFLILFLTVIIYVRLDFSISSSKPGKGPTGNEVVVENVLRKHGKRAQIYENFDSQLVKLKNNKDSGSFQSALKNMQTEHKTETQAINDIASKHRSEAPELFETITELQRQDRGFWEIYITYSQTVEKFATGKMPRQQFSEQEAQFIRKRDEFAEKINQIIKNL</sequence>
<dbReference type="STRING" id="158441.A0A226DDL0"/>
<dbReference type="UniPathway" id="UPA00378"/>
<evidence type="ECO:0000256" key="4">
    <source>
        <dbReference type="ARBA" id="ARBA00008905"/>
    </source>
</evidence>
<dbReference type="PANTHER" id="PTHR21049:SF0">
    <property type="entry name" value="DOLICHYL-DIPHOSPHOOLIGOSACCHARIDE--PROTEIN GLYCOSYLTRANSFERASE SUBUNIT 1"/>
    <property type="match status" value="1"/>
</dbReference>
<feature type="signal peptide" evidence="11">
    <location>
        <begin position="1"/>
        <end position="21"/>
    </location>
</feature>
<dbReference type="PANTHER" id="PTHR21049">
    <property type="entry name" value="RIBOPHORIN I"/>
    <property type="match status" value="1"/>
</dbReference>
<keyword evidence="13" id="KW-1185">Reference proteome</keyword>
<evidence type="ECO:0000256" key="5">
    <source>
        <dbReference type="ARBA" id="ARBA00017611"/>
    </source>
</evidence>
<dbReference type="OrthoDB" id="310030at2759"/>
<dbReference type="Proteomes" id="UP000198287">
    <property type="component" value="Unassembled WGS sequence"/>
</dbReference>
<keyword evidence="9 11" id="KW-1133">Transmembrane helix</keyword>
<name>A0A226DDL0_FOLCA</name>
<evidence type="ECO:0000256" key="9">
    <source>
        <dbReference type="ARBA" id="ARBA00022989"/>
    </source>
</evidence>
<evidence type="ECO:0000256" key="1">
    <source>
        <dbReference type="ARBA" id="ARBA00002791"/>
    </source>
</evidence>
<proteinExistence type="inferred from homology"/>
<evidence type="ECO:0000256" key="6">
    <source>
        <dbReference type="ARBA" id="ARBA00022692"/>
    </source>
</evidence>
<dbReference type="GO" id="GO:0018279">
    <property type="term" value="P:protein N-linked glycosylation via asparagine"/>
    <property type="evidence" value="ECO:0007669"/>
    <property type="project" value="TreeGrafter"/>
</dbReference>
<keyword evidence="10 11" id="KW-0472">Membrane</keyword>
<feature type="transmembrane region" description="Helical" evidence="11">
    <location>
        <begin position="432"/>
        <end position="451"/>
    </location>
</feature>
<keyword evidence="8 11" id="KW-0256">Endoplasmic reticulum</keyword>
<comment type="pathway">
    <text evidence="3 11">Protein modification; protein glycosylation.</text>
</comment>
<evidence type="ECO:0000313" key="12">
    <source>
        <dbReference type="EMBL" id="OXA43685.1"/>
    </source>
</evidence>
<dbReference type="OMA" id="RYEYARE"/>
<comment type="subunit">
    <text evidence="11">Component of the oligosaccharyltransferase (OST) complex.</text>
</comment>
<evidence type="ECO:0000256" key="11">
    <source>
        <dbReference type="RuleBase" id="RU361143"/>
    </source>
</evidence>
<dbReference type="InterPro" id="IPR007676">
    <property type="entry name" value="Ribophorin_I"/>
</dbReference>
<dbReference type="AlphaFoldDB" id="A0A226DDL0"/>
<comment type="subcellular location">
    <subcellularLocation>
        <location evidence="2 11">Endoplasmic reticulum membrane</location>
        <topology evidence="2 11">Single-pass type I membrane protein</topology>
    </subcellularLocation>
</comment>
<keyword evidence="6 11" id="KW-0812">Transmembrane</keyword>
<evidence type="ECO:0000256" key="10">
    <source>
        <dbReference type="ARBA" id="ARBA00023136"/>
    </source>
</evidence>
<evidence type="ECO:0000256" key="7">
    <source>
        <dbReference type="ARBA" id="ARBA00022729"/>
    </source>
</evidence>
<dbReference type="EMBL" id="LNIX01000021">
    <property type="protein sequence ID" value="OXA43685.1"/>
    <property type="molecule type" value="Genomic_DNA"/>
</dbReference>
<dbReference type="Pfam" id="PF04597">
    <property type="entry name" value="Ribophorin_I"/>
    <property type="match status" value="1"/>
</dbReference>
<evidence type="ECO:0000256" key="2">
    <source>
        <dbReference type="ARBA" id="ARBA00004115"/>
    </source>
</evidence>
<reference evidence="12 13" key="1">
    <citation type="submission" date="2015-12" db="EMBL/GenBank/DDBJ databases">
        <title>The genome of Folsomia candida.</title>
        <authorList>
            <person name="Faddeeva A."/>
            <person name="Derks M.F."/>
            <person name="Anvar Y."/>
            <person name="Smit S."/>
            <person name="Van Straalen N."/>
            <person name="Roelofs D."/>
        </authorList>
    </citation>
    <scope>NUCLEOTIDE SEQUENCE [LARGE SCALE GENOMIC DNA]</scope>
    <source>
        <strain evidence="12 13">VU population</strain>
        <tissue evidence="12">Whole body</tissue>
    </source>
</reference>
<evidence type="ECO:0000313" key="13">
    <source>
        <dbReference type="Proteomes" id="UP000198287"/>
    </source>
</evidence>
<organism evidence="12 13">
    <name type="scientific">Folsomia candida</name>
    <name type="common">Springtail</name>
    <dbReference type="NCBI Taxonomy" id="158441"/>
    <lineage>
        <taxon>Eukaryota</taxon>
        <taxon>Metazoa</taxon>
        <taxon>Ecdysozoa</taxon>
        <taxon>Arthropoda</taxon>
        <taxon>Hexapoda</taxon>
        <taxon>Collembola</taxon>
        <taxon>Entomobryomorpha</taxon>
        <taxon>Isotomoidea</taxon>
        <taxon>Isotomidae</taxon>
        <taxon>Proisotominae</taxon>
        <taxon>Folsomia</taxon>
    </lineage>
</organism>
<keyword evidence="7 11" id="KW-0732">Signal</keyword>
<gene>
    <name evidence="12" type="ORF">Fcan01_21501</name>
</gene>
<protein>
    <recommendedName>
        <fullName evidence="5 11">Dolichyl-diphosphooligosaccharide--protein glycosyltransferase subunit 1</fullName>
    </recommendedName>
</protein>
<evidence type="ECO:0000256" key="8">
    <source>
        <dbReference type="ARBA" id="ARBA00022824"/>
    </source>
</evidence>
<dbReference type="GO" id="GO:0008250">
    <property type="term" value="C:oligosaccharyltransferase complex"/>
    <property type="evidence" value="ECO:0007669"/>
    <property type="project" value="UniProtKB-UniRule"/>
</dbReference>
<dbReference type="GO" id="GO:0016740">
    <property type="term" value="F:transferase activity"/>
    <property type="evidence" value="ECO:0007669"/>
    <property type="project" value="UniProtKB-KW"/>
</dbReference>
<accession>A0A226DDL0</accession>
<comment type="caution">
    <text evidence="12">The sequence shown here is derived from an EMBL/GenBank/DDBJ whole genome shotgun (WGS) entry which is preliminary data.</text>
</comment>
<feature type="chain" id="PRO_5015212284" description="Dolichyl-diphosphooligosaccharide--protein glycosyltransferase subunit 1" evidence="11">
    <location>
        <begin position="22"/>
        <end position="599"/>
    </location>
</feature>
<comment type="function">
    <text evidence="1 11">Subunit of the oligosaccharyl transferase (OST) complex that catalyzes the initial transfer of a defined glycan (Glc(3)Man(9)GlcNAc(2) in eukaryotes) from the lipid carrier dolichol-pyrophosphate to an asparagine residue within an Asn-X-Ser/Thr consensus motif in nascent polypeptide chains, the first step in protein N-glycosylation. N-glycosylation occurs cotranslationally and the complex associates with the Sec61 complex at the channel-forming translocon complex that mediates protein translocation across the endoplasmic reticulum (ER). All subunits are required for a maximal enzyme activity.</text>
</comment>
<comment type="similarity">
    <text evidence="4 11">Belongs to the OST1 family.</text>
</comment>
<evidence type="ECO:0000256" key="3">
    <source>
        <dbReference type="ARBA" id="ARBA00004922"/>
    </source>
</evidence>